<dbReference type="SUPFAM" id="SSF51445">
    <property type="entry name" value="(Trans)glycosidases"/>
    <property type="match status" value="1"/>
</dbReference>
<dbReference type="AlphaFoldDB" id="A0A060BIB0"/>
<feature type="non-terminal residue" evidence="1">
    <location>
        <position position="144"/>
    </location>
</feature>
<name>A0A060BIB0_9BACT</name>
<dbReference type="EMBL" id="KF116508">
    <property type="protein sequence ID" value="AIA83753.1"/>
    <property type="molecule type" value="Genomic_DNA"/>
</dbReference>
<dbReference type="InterPro" id="IPR017853">
    <property type="entry name" value="GH"/>
</dbReference>
<accession>A0A060BIB0</accession>
<protein>
    <submittedName>
        <fullName evidence="1">CAZy families GH13 protein</fullName>
    </submittedName>
</protein>
<feature type="non-terminal residue" evidence="1">
    <location>
        <position position="1"/>
    </location>
</feature>
<organism evidence="1">
    <name type="scientific">uncultured Fervidobacterium sp</name>
    <dbReference type="NCBI Taxonomy" id="291428"/>
    <lineage>
        <taxon>Bacteria</taxon>
        <taxon>Thermotogati</taxon>
        <taxon>Thermotogota</taxon>
        <taxon>Thermotogae</taxon>
        <taxon>Thermotogales</taxon>
        <taxon>Fervidobacteriaceae</taxon>
        <taxon>Fervidobacterium</taxon>
        <taxon>environmental samples</taxon>
    </lineage>
</organism>
<dbReference type="Gene3D" id="3.20.20.80">
    <property type="entry name" value="Glycosidases"/>
    <property type="match status" value="1"/>
</dbReference>
<evidence type="ECO:0000313" key="1">
    <source>
        <dbReference type="EMBL" id="AIA83753.1"/>
    </source>
</evidence>
<proteinExistence type="predicted"/>
<sequence>HDADSGFILWSENLDPAAGSKAKAEGYRLISGFSYYDYKHADSACFNRNILCGGFLKSDLPVTASLETPDTPRFAYIHKNVRLRNLLAILNAFMPNSATYFNAGQELSEIQPMNLGLDNNESGRYVLDKNDPEYGKLAFFDSTC</sequence>
<reference evidence="1" key="1">
    <citation type="journal article" date="2013" name="Environ. Microbiol.">
        <title>Seasonally variable intestinal metagenomes of the red palm weevil (Rhynchophorus ferrugineus).</title>
        <authorList>
            <person name="Jia S."/>
            <person name="Zhang X."/>
            <person name="Zhang G."/>
            <person name="Yin A."/>
            <person name="Zhang S."/>
            <person name="Li F."/>
            <person name="Wang L."/>
            <person name="Zhao D."/>
            <person name="Yun Q."/>
            <person name="Tala"/>
            <person name="Wang J."/>
            <person name="Sun G."/>
            <person name="Baabdullah M."/>
            <person name="Yu X."/>
            <person name="Hu S."/>
            <person name="Al-Mssallem I.S."/>
            <person name="Yu J."/>
        </authorList>
    </citation>
    <scope>NUCLEOTIDE SEQUENCE</scope>
</reference>